<dbReference type="GeneID" id="26157554"/>
<feature type="chain" id="PRO_5043182183" evidence="3">
    <location>
        <begin position="25"/>
        <end position="454"/>
    </location>
</feature>
<dbReference type="GO" id="GO:0003755">
    <property type="term" value="F:peptidyl-prolyl cis-trans isomerase activity"/>
    <property type="evidence" value="ECO:0007669"/>
    <property type="project" value="UniProtKB-KW"/>
</dbReference>
<evidence type="ECO:0000313" key="5">
    <source>
        <dbReference type="EMBL" id="RGT45486.1"/>
    </source>
</evidence>
<feature type="domain" description="PpiC" evidence="4">
    <location>
        <begin position="175"/>
        <end position="276"/>
    </location>
</feature>
<evidence type="ECO:0000256" key="1">
    <source>
        <dbReference type="ARBA" id="ARBA00022729"/>
    </source>
</evidence>
<dbReference type="SUPFAM" id="SSF109998">
    <property type="entry name" value="Triger factor/SurA peptide-binding domain-like"/>
    <property type="match status" value="1"/>
</dbReference>
<protein>
    <submittedName>
        <fullName evidence="5">Peptidylprolyl isomerase</fullName>
    </submittedName>
</protein>
<evidence type="ECO:0000256" key="3">
    <source>
        <dbReference type="SAM" id="SignalP"/>
    </source>
</evidence>
<comment type="caution">
    <text evidence="5">The sequence shown here is derived from an EMBL/GenBank/DDBJ whole genome shotgun (WGS) entry which is preliminary data.</text>
</comment>
<dbReference type="SUPFAM" id="SSF54534">
    <property type="entry name" value="FKBP-like"/>
    <property type="match status" value="2"/>
</dbReference>
<name>A0A3E4KPP3_9BACE</name>
<organism evidence="5 7">
    <name type="scientific">Bacteroides intestinalis</name>
    <dbReference type="NCBI Taxonomy" id="329854"/>
    <lineage>
        <taxon>Bacteria</taxon>
        <taxon>Pseudomonadati</taxon>
        <taxon>Bacteroidota</taxon>
        <taxon>Bacteroidia</taxon>
        <taxon>Bacteroidales</taxon>
        <taxon>Bacteroidaceae</taxon>
        <taxon>Bacteroides</taxon>
    </lineage>
</organism>
<dbReference type="RefSeq" id="WP_007659563.1">
    <property type="nucleotide sequence ID" value="NZ_BAABZC010000001.1"/>
</dbReference>
<evidence type="ECO:0000256" key="2">
    <source>
        <dbReference type="PROSITE-ProRule" id="PRU00278"/>
    </source>
</evidence>
<dbReference type="PANTHER" id="PTHR47637:SF1">
    <property type="entry name" value="CHAPERONE SURA"/>
    <property type="match status" value="1"/>
</dbReference>
<dbReference type="PANTHER" id="PTHR47637">
    <property type="entry name" value="CHAPERONE SURA"/>
    <property type="match status" value="1"/>
</dbReference>
<dbReference type="InterPro" id="IPR046357">
    <property type="entry name" value="PPIase_dom_sf"/>
</dbReference>
<dbReference type="InterPro" id="IPR050280">
    <property type="entry name" value="OMP_Chaperone_SurA"/>
</dbReference>
<dbReference type="Proteomes" id="UP000284772">
    <property type="component" value="Unassembled WGS sequence"/>
</dbReference>
<dbReference type="InterPro" id="IPR027304">
    <property type="entry name" value="Trigger_fact/SurA_dom_sf"/>
</dbReference>
<feature type="domain" description="PpiC" evidence="4">
    <location>
        <begin position="279"/>
        <end position="392"/>
    </location>
</feature>
<feature type="signal peptide" evidence="3">
    <location>
        <begin position="1"/>
        <end position="24"/>
    </location>
</feature>
<keyword evidence="2" id="KW-0697">Rotamase</keyword>
<proteinExistence type="predicted"/>
<keyword evidence="2 5" id="KW-0413">Isomerase</keyword>
<sequence length="454" mass="52212">MKNFMNFKFVVLCALALMTGSAVYGQDNVIDEVVWVVGDEAILKSEVEEARMSAAYEGRKFDGDPYCVIPEEIAVQKLFLHQAALDSIEVPESEVIQRVDYMTNMYIANIGSREKMEEYFNKTSSQIRETLRENAREGLKVQKMQQKLVGEIKITPAEVRRYFKDLPQDSIPYIPTQVEVQIITQQPKIPLEEIEDVKRRLREYTERVNKGESFSMLARLYSDDRGTAINGGEMPFTGRGYLDPAFANVAFNLQDPNKVSKIVESEYGFHIIQLMEKRGDRIKVRHILLKPHVPEEALMAGTARLDSIADDIRNGKFSFEEAASVLSQDKDTRNNHGLLPNPNNNTSKFEMQELPPEIAKVVDNMKVGEISTAFTMIPQKTGKEECVIVKLKSRINGHKATISEDYQNLKEIVLEKRRDEMLDKWIREKQKHTYVRINDNWKNCTFKYPGWVKD</sequence>
<reference evidence="7 8" key="1">
    <citation type="submission" date="2018-08" db="EMBL/GenBank/DDBJ databases">
        <title>A genome reference for cultivated species of the human gut microbiota.</title>
        <authorList>
            <person name="Zou Y."/>
            <person name="Xue W."/>
            <person name="Luo G."/>
        </authorList>
    </citation>
    <scope>NUCLEOTIDE SEQUENCE [LARGE SCALE GENOMIC DNA]</scope>
    <source>
        <strain evidence="5 7">AF19-10AC</strain>
        <strain evidence="6 8">AF31-23</strain>
    </source>
</reference>
<dbReference type="Gene3D" id="3.10.50.40">
    <property type="match status" value="2"/>
</dbReference>
<evidence type="ECO:0000313" key="6">
    <source>
        <dbReference type="EMBL" id="RHN02204.1"/>
    </source>
</evidence>
<evidence type="ECO:0000313" key="8">
    <source>
        <dbReference type="Proteomes" id="UP000286003"/>
    </source>
</evidence>
<accession>A0A3E4KPP3</accession>
<dbReference type="InterPro" id="IPR000297">
    <property type="entry name" value="PPIase_PpiC"/>
</dbReference>
<evidence type="ECO:0000313" key="7">
    <source>
        <dbReference type="Proteomes" id="UP000284772"/>
    </source>
</evidence>
<dbReference type="Gene3D" id="1.10.4030.10">
    <property type="entry name" value="Porin chaperone SurA, peptide-binding domain"/>
    <property type="match status" value="1"/>
</dbReference>
<dbReference type="Pfam" id="PF00639">
    <property type="entry name" value="Rotamase"/>
    <property type="match status" value="2"/>
</dbReference>
<dbReference type="AlphaFoldDB" id="A0A3E4KPP3"/>
<evidence type="ECO:0000259" key="4">
    <source>
        <dbReference type="PROSITE" id="PS50198"/>
    </source>
</evidence>
<keyword evidence="1 3" id="KW-0732">Signal</keyword>
<gene>
    <name evidence="5" type="ORF">DWX27_21675</name>
    <name evidence="6" type="ORF">DWZ32_21645</name>
</gene>
<dbReference type="EMBL" id="QRWT01000039">
    <property type="protein sequence ID" value="RGT45486.1"/>
    <property type="molecule type" value="Genomic_DNA"/>
</dbReference>
<dbReference type="Proteomes" id="UP000286003">
    <property type="component" value="Unassembled WGS sequence"/>
</dbReference>
<dbReference type="PROSITE" id="PS50198">
    <property type="entry name" value="PPIC_PPIASE_2"/>
    <property type="match status" value="2"/>
</dbReference>
<dbReference type="EMBL" id="QRQM01000037">
    <property type="protein sequence ID" value="RHN02204.1"/>
    <property type="molecule type" value="Genomic_DNA"/>
</dbReference>